<dbReference type="AlphaFoldDB" id="A0A256A6C4"/>
<dbReference type="SUPFAM" id="SSF53474">
    <property type="entry name" value="alpha/beta-Hydrolases"/>
    <property type="match status" value="1"/>
</dbReference>
<dbReference type="InterPro" id="IPR001478">
    <property type="entry name" value="PDZ"/>
</dbReference>
<evidence type="ECO:0000259" key="2">
    <source>
        <dbReference type="SMART" id="SM00228"/>
    </source>
</evidence>
<evidence type="ECO:0000256" key="1">
    <source>
        <dbReference type="SAM" id="SignalP"/>
    </source>
</evidence>
<dbReference type="Pfam" id="PF13180">
    <property type="entry name" value="PDZ_2"/>
    <property type="match status" value="1"/>
</dbReference>
<dbReference type="RefSeq" id="WP_094485088.1">
    <property type="nucleotide sequence ID" value="NZ_NOXX01000115.1"/>
</dbReference>
<dbReference type="InterPro" id="IPR029058">
    <property type="entry name" value="AB_hydrolase_fold"/>
</dbReference>
<accession>A0A256A6C4</accession>
<sequence>MKKSLLLVMLLLSAQIYAQPLARKGWLGARLVPENGGGVKITEIVGGTSKTSNLQVSDIVLKINGTSITEPRDVSNLISKLSENEPITFTVKRNDKTIELKSKVAGRDREKSTVGEVIYDRIPYKNGFLSAIINKPAGKGKFPAVLFIPGYTCSSVDGLTEDHPYGRIVNAFHQAGFVVLRVEKSGLGDSQNTADCSSTTLTDEIDGFKTGFQKLKQLPYVDLDNVFIFGHSMGGIIAPAISATEKVKGTIVYGTTAKSWFEYQLEMNRLQLKLANTPPFEYEENCRLQGEIAYEYFIQKKSLSAISSDPKKAETLKTAWQYNGKDMIFERNQEYWRQIQDYPLLENWKNTSGKVLVLFGESDFQAFSKADHEQIVSTVNYYHPNAATLLSFPETDHYLAKSGSMQQAYDLFSQGKILELFQAFNPDVTQKSVEWAKTLSNK</sequence>
<dbReference type="Gene3D" id="3.40.50.1820">
    <property type="entry name" value="alpha/beta hydrolase"/>
    <property type="match status" value="1"/>
</dbReference>
<dbReference type="SUPFAM" id="SSF50156">
    <property type="entry name" value="PDZ domain-like"/>
    <property type="match status" value="1"/>
</dbReference>
<name>A0A256A6C4_9FLAO</name>
<dbReference type="InterPro" id="IPR053145">
    <property type="entry name" value="AB_hydrolase_Est10"/>
</dbReference>
<reference evidence="3 4" key="1">
    <citation type="submission" date="2017-07" db="EMBL/GenBank/DDBJ databases">
        <title>Flavobacterium cyanobacteriorum sp. nov., isolated from cyanobacterial aggregates in a eutrophic lake.</title>
        <authorList>
            <person name="Cai H."/>
        </authorList>
    </citation>
    <scope>NUCLEOTIDE SEQUENCE [LARGE SCALE GENOMIC DNA]</scope>
    <source>
        <strain evidence="3 4">TH167</strain>
    </source>
</reference>
<dbReference type="SMART" id="SM00228">
    <property type="entry name" value="PDZ"/>
    <property type="match status" value="1"/>
</dbReference>
<keyword evidence="4" id="KW-1185">Reference proteome</keyword>
<comment type="caution">
    <text evidence="3">The sequence shown here is derived from an EMBL/GenBank/DDBJ whole genome shotgun (WGS) entry which is preliminary data.</text>
</comment>
<dbReference type="PANTHER" id="PTHR43265">
    <property type="entry name" value="ESTERASE ESTD"/>
    <property type="match status" value="1"/>
</dbReference>
<dbReference type="OrthoDB" id="9809549at2"/>
<dbReference type="Gene3D" id="2.30.42.10">
    <property type="match status" value="1"/>
</dbReference>
<feature type="chain" id="PRO_5012197570" description="PDZ domain-containing protein" evidence="1">
    <location>
        <begin position="19"/>
        <end position="442"/>
    </location>
</feature>
<dbReference type="PANTHER" id="PTHR43265:SF1">
    <property type="entry name" value="ESTERASE ESTD"/>
    <property type="match status" value="1"/>
</dbReference>
<dbReference type="InterPro" id="IPR036034">
    <property type="entry name" value="PDZ_sf"/>
</dbReference>
<organism evidence="3 4">
    <name type="scientific">Flavobacterium aurantiibacter</name>
    <dbReference type="NCBI Taxonomy" id="2023067"/>
    <lineage>
        <taxon>Bacteria</taxon>
        <taxon>Pseudomonadati</taxon>
        <taxon>Bacteroidota</taxon>
        <taxon>Flavobacteriia</taxon>
        <taxon>Flavobacteriales</taxon>
        <taxon>Flavobacteriaceae</taxon>
        <taxon>Flavobacterium</taxon>
    </lineage>
</organism>
<dbReference type="EMBL" id="NOXX01000115">
    <property type="protein sequence ID" value="OYQ48685.1"/>
    <property type="molecule type" value="Genomic_DNA"/>
</dbReference>
<dbReference type="Pfam" id="PF12146">
    <property type="entry name" value="Hydrolase_4"/>
    <property type="match status" value="1"/>
</dbReference>
<dbReference type="InterPro" id="IPR022742">
    <property type="entry name" value="Hydrolase_4"/>
</dbReference>
<dbReference type="GO" id="GO:0052689">
    <property type="term" value="F:carboxylic ester hydrolase activity"/>
    <property type="evidence" value="ECO:0007669"/>
    <property type="project" value="TreeGrafter"/>
</dbReference>
<protein>
    <recommendedName>
        <fullName evidence="2">PDZ domain-containing protein</fullName>
    </recommendedName>
</protein>
<feature type="domain" description="PDZ" evidence="2">
    <location>
        <begin position="25"/>
        <end position="95"/>
    </location>
</feature>
<evidence type="ECO:0000313" key="3">
    <source>
        <dbReference type="EMBL" id="OYQ48685.1"/>
    </source>
</evidence>
<dbReference type="Proteomes" id="UP000216035">
    <property type="component" value="Unassembled WGS sequence"/>
</dbReference>
<evidence type="ECO:0000313" key="4">
    <source>
        <dbReference type="Proteomes" id="UP000216035"/>
    </source>
</evidence>
<feature type="signal peptide" evidence="1">
    <location>
        <begin position="1"/>
        <end position="18"/>
    </location>
</feature>
<gene>
    <name evidence="3" type="ORF">CHX27_01945</name>
</gene>
<proteinExistence type="predicted"/>
<keyword evidence="1" id="KW-0732">Signal</keyword>